<dbReference type="EMBL" id="CP056071">
    <property type="protein sequence ID" value="UKK01807.2"/>
    <property type="molecule type" value="Genomic_DNA"/>
</dbReference>
<feature type="region of interest" description="Disordered" evidence="1">
    <location>
        <begin position="77"/>
        <end position="101"/>
    </location>
</feature>
<feature type="region of interest" description="Disordered" evidence="1">
    <location>
        <begin position="281"/>
        <end position="328"/>
    </location>
</feature>
<proteinExistence type="predicted"/>
<dbReference type="Proteomes" id="UP000244811">
    <property type="component" value="Chromosome 2"/>
</dbReference>
<gene>
    <name evidence="2" type="ORF">MACK_001160</name>
</gene>
<organism evidence="2 3">
    <name type="scientific">Theileria orientalis</name>
    <dbReference type="NCBI Taxonomy" id="68886"/>
    <lineage>
        <taxon>Eukaryota</taxon>
        <taxon>Sar</taxon>
        <taxon>Alveolata</taxon>
        <taxon>Apicomplexa</taxon>
        <taxon>Aconoidasida</taxon>
        <taxon>Piroplasmida</taxon>
        <taxon>Theileriidae</taxon>
        <taxon>Theileria</taxon>
    </lineage>
</organism>
<dbReference type="AlphaFoldDB" id="A0A976ME39"/>
<evidence type="ECO:0000313" key="3">
    <source>
        <dbReference type="Proteomes" id="UP000244811"/>
    </source>
</evidence>
<sequence>MDNSTKHLLDQLINKVEHNHTSQADLIEPVPPFLFHSYDEPNDEILIDQFQEILKGSLSELTFKNICHPHINPEDHYSLNSLNEKSEKKRRKKKEKPKERELINGKEDIKNLLYSHFPKYLNSTFRFKIGELAYLKWHDELCLVIVNYASQKLLVSSDNDFDENSENDQDKNGPLAQMERRNVWLYDINEDLFLDSDNHNLYSKVNQIKPINLQVTDYNYSFSPVTSLNAKDKSILRYYFIPMYYVCFPGYKKRCSKVFRFWVQEKDLVKFKSIKFATTGSVPTKSSTINTKEPKESKEHKDSKESKEDNVGENSSDEKVGKKEEKSDEQAKKGEISIIKVKVKGDKQWNKRTITNVNEYVYDVIHNIYNRDLISGKYITNADFFSNATPWVVPMKIKKIVVKEHKKIISNSVNVKLKFKYRKSIYCVIQNFKYLLLIIAKYNNMSTFVGSSNDAKSKEELDRKNDPKAMDKELKYPLSQMKISSLTSLRFLETCATGGCARFTENYLNNFYWLDLLLEWIDANFMNSCCYSRWEYGQINAVKKLYNKPLTRLLSFEYLCRVLSFDVFYVNFLSRIKKNDRLYTSYLPIIQLLLYYMAFVADEYTNSGLYGIKTVK</sequence>
<accession>A0A976ME39</accession>
<reference evidence="2" key="1">
    <citation type="submission" date="2022-07" db="EMBL/GenBank/DDBJ databases">
        <title>Evaluation of T. orientalis genome assembly methods using nanopore sequencing and analysis of variation between genomes.</title>
        <authorList>
            <person name="Yam J."/>
            <person name="Micallef M.L."/>
            <person name="Liu M."/>
            <person name="Djordjevic S.P."/>
            <person name="Bogema D.R."/>
            <person name="Jenkins C."/>
        </authorList>
    </citation>
    <scope>NUCLEOTIDE SEQUENCE</scope>
    <source>
        <strain evidence="2">Goon Nure</strain>
    </source>
</reference>
<name>A0A976ME39_THEOR</name>
<feature type="compositionally biased region" description="Polar residues" evidence="1">
    <location>
        <begin position="281"/>
        <end position="291"/>
    </location>
</feature>
<evidence type="ECO:0000256" key="1">
    <source>
        <dbReference type="SAM" id="MobiDB-lite"/>
    </source>
</evidence>
<protein>
    <submittedName>
        <fullName evidence="2">Uncharacterized protein</fullName>
    </submittedName>
</protein>
<feature type="compositionally biased region" description="Basic and acidic residues" evidence="1">
    <location>
        <begin position="292"/>
        <end position="328"/>
    </location>
</feature>
<evidence type="ECO:0000313" key="2">
    <source>
        <dbReference type="EMBL" id="UKK01807.2"/>
    </source>
</evidence>